<dbReference type="InterPro" id="IPR017972">
    <property type="entry name" value="Cyt_P450_CS"/>
</dbReference>
<evidence type="ECO:0000256" key="1">
    <source>
        <dbReference type="ARBA" id="ARBA00010617"/>
    </source>
</evidence>
<dbReference type="InterPro" id="IPR036396">
    <property type="entry name" value="Cyt_P450_sf"/>
</dbReference>
<protein>
    <submittedName>
        <fullName evidence="8">Cytochrome P450</fullName>
    </submittedName>
</protein>
<keyword evidence="9" id="KW-1185">Reference proteome</keyword>
<evidence type="ECO:0000313" key="8">
    <source>
        <dbReference type="EMBL" id="MFC4359708.1"/>
    </source>
</evidence>
<keyword evidence="2 7" id="KW-0349">Heme</keyword>
<keyword evidence="6 7" id="KW-0503">Monooxygenase</keyword>
<evidence type="ECO:0000256" key="6">
    <source>
        <dbReference type="ARBA" id="ARBA00023033"/>
    </source>
</evidence>
<evidence type="ECO:0000256" key="4">
    <source>
        <dbReference type="ARBA" id="ARBA00023002"/>
    </source>
</evidence>
<gene>
    <name evidence="8" type="ORF">ACFO0N_17320</name>
</gene>
<dbReference type="RefSeq" id="WP_267621439.1">
    <property type="nucleotide sequence ID" value="NZ_JAODIW010000006.1"/>
</dbReference>
<dbReference type="AlphaFoldDB" id="A0ABD5PG48"/>
<evidence type="ECO:0000256" key="3">
    <source>
        <dbReference type="ARBA" id="ARBA00022723"/>
    </source>
</evidence>
<evidence type="ECO:0000256" key="7">
    <source>
        <dbReference type="RuleBase" id="RU000461"/>
    </source>
</evidence>
<dbReference type="PRINTS" id="PR00463">
    <property type="entry name" value="EP450I"/>
</dbReference>
<comment type="caution">
    <text evidence="8">The sequence shown here is derived from an EMBL/GenBank/DDBJ whole genome shotgun (WGS) entry which is preliminary data.</text>
</comment>
<accession>A0ABD5PG48</accession>
<dbReference type="SUPFAM" id="SSF48264">
    <property type="entry name" value="Cytochrome P450"/>
    <property type="match status" value="1"/>
</dbReference>
<dbReference type="GO" id="GO:0004497">
    <property type="term" value="F:monooxygenase activity"/>
    <property type="evidence" value="ECO:0007669"/>
    <property type="project" value="UniProtKB-KW"/>
</dbReference>
<evidence type="ECO:0000256" key="5">
    <source>
        <dbReference type="ARBA" id="ARBA00023004"/>
    </source>
</evidence>
<evidence type="ECO:0000256" key="2">
    <source>
        <dbReference type="ARBA" id="ARBA00022617"/>
    </source>
</evidence>
<dbReference type="Gene3D" id="1.10.630.10">
    <property type="entry name" value="Cytochrome P450"/>
    <property type="match status" value="1"/>
</dbReference>
<dbReference type="GO" id="GO:0046872">
    <property type="term" value="F:metal ion binding"/>
    <property type="evidence" value="ECO:0007669"/>
    <property type="project" value="UniProtKB-KW"/>
</dbReference>
<dbReference type="EMBL" id="JBHSDS010000008">
    <property type="protein sequence ID" value="MFC4359708.1"/>
    <property type="molecule type" value="Genomic_DNA"/>
</dbReference>
<evidence type="ECO:0000313" key="9">
    <source>
        <dbReference type="Proteomes" id="UP001595921"/>
    </source>
</evidence>
<sequence>MSTEPPGPNGVPLLGNTGQYSRDPFAFLTAVGDAYGDLAQFELGPIDVYMLTNPDDVERVLVGEHEKFRKPEFQDDAMGELLGEGLLLSEGDTWQRQRDLAQPAFNMQRLSSLAPTMTAKTESMLEGWHDGDTVNVELEMARLTVDIIVSAMFGVDIDEETVRRVQENLEPLGQRFEPEPFRFLIPDWVPTEENRKFASAVDELESVIDDLVAKRRGTEHGPASDVVGARETAGDGDDPPMDLLSIILRAQERGEQTERNLRDEMMTMLLAGHDTTALTLTYAWYLLSQHPEAEEKVHAELDEVLGGEVPTAADTRKLDYLERVLLETMRLYPPVYVMFRETKTDVRLGGYRVPEGAAIMLPQWVVHRSERWYDDPLEFDPDRWLPERRSERPQFAYFPFGGGPRHCIGRQFSLLEAKLIMGTVGQRYSLEYARDEPFELRGSLTMHPADPMEMRLEER</sequence>
<dbReference type="InterPro" id="IPR002401">
    <property type="entry name" value="Cyt_P450_E_grp-I"/>
</dbReference>
<dbReference type="PANTHER" id="PTHR24291:SF50">
    <property type="entry name" value="BIFUNCTIONAL ALBAFLAVENONE MONOOXYGENASE_TERPENE SYNTHASE"/>
    <property type="match status" value="1"/>
</dbReference>
<dbReference type="InterPro" id="IPR050196">
    <property type="entry name" value="Cytochrome_P450_Monoox"/>
</dbReference>
<dbReference type="PROSITE" id="PS00086">
    <property type="entry name" value="CYTOCHROME_P450"/>
    <property type="match status" value="1"/>
</dbReference>
<name>A0ABD5PG48_9EURY</name>
<keyword evidence="5 7" id="KW-0408">Iron</keyword>
<organism evidence="8 9">
    <name type="scientific">Halobium salinum</name>
    <dbReference type="NCBI Taxonomy" id="1364940"/>
    <lineage>
        <taxon>Archaea</taxon>
        <taxon>Methanobacteriati</taxon>
        <taxon>Methanobacteriota</taxon>
        <taxon>Stenosarchaea group</taxon>
        <taxon>Halobacteria</taxon>
        <taxon>Halobacteriales</taxon>
        <taxon>Haloferacaceae</taxon>
        <taxon>Halobium</taxon>
    </lineage>
</organism>
<keyword evidence="4 7" id="KW-0560">Oxidoreductase</keyword>
<dbReference type="Proteomes" id="UP001595921">
    <property type="component" value="Unassembled WGS sequence"/>
</dbReference>
<proteinExistence type="inferred from homology"/>
<dbReference type="PRINTS" id="PR00385">
    <property type="entry name" value="P450"/>
</dbReference>
<dbReference type="InterPro" id="IPR001128">
    <property type="entry name" value="Cyt_P450"/>
</dbReference>
<dbReference type="Pfam" id="PF00067">
    <property type="entry name" value="p450"/>
    <property type="match status" value="1"/>
</dbReference>
<reference evidence="8 9" key="1">
    <citation type="journal article" date="2019" name="Int. J. Syst. Evol. Microbiol.">
        <title>The Global Catalogue of Microorganisms (GCM) 10K type strain sequencing project: providing services to taxonomists for standard genome sequencing and annotation.</title>
        <authorList>
            <consortium name="The Broad Institute Genomics Platform"/>
            <consortium name="The Broad Institute Genome Sequencing Center for Infectious Disease"/>
            <person name="Wu L."/>
            <person name="Ma J."/>
        </authorList>
    </citation>
    <scope>NUCLEOTIDE SEQUENCE [LARGE SCALE GENOMIC DNA]</scope>
    <source>
        <strain evidence="8 9">CGMCC 1.12553</strain>
    </source>
</reference>
<dbReference type="PANTHER" id="PTHR24291">
    <property type="entry name" value="CYTOCHROME P450 FAMILY 4"/>
    <property type="match status" value="1"/>
</dbReference>
<keyword evidence="3 7" id="KW-0479">Metal-binding</keyword>
<comment type="similarity">
    <text evidence="1 7">Belongs to the cytochrome P450 family.</text>
</comment>